<accession>A0A7T8QUJ9</accession>
<proteinExistence type="predicted"/>
<organism evidence="1 2">
    <name type="scientific">Caligus rogercresseyi</name>
    <name type="common">Sea louse</name>
    <dbReference type="NCBI Taxonomy" id="217165"/>
    <lineage>
        <taxon>Eukaryota</taxon>
        <taxon>Metazoa</taxon>
        <taxon>Ecdysozoa</taxon>
        <taxon>Arthropoda</taxon>
        <taxon>Crustacea</taxon>
        <taxon>Multicrustacea</taxon>
        <taxon>Hexanauplia</taxon>
        <taxon>Copepoda</taxon>
        <taxon>Siphonostomatoida</taxon>
        <taxon>Caligidae</taxon>
        <taxon>Caligus</taxon>
    </lineage>
</organism>
<feature type="non-terminal residue" evidence="1">
    <location>
        <position position="76"/>
    </location>
</feature>
<dbReference type="EMBL" id="CP045890">
    <property type="protein sequence ID" value="QQP55625.1"/>
    <property type="molecule type" value="Genomic_DNA"/>
</dbReference>
<keyword evidence="2" id="KW-1185">Reference proteome</keyword>
<dbReference type="Proteomes" id="UP000595437">
    <property type="component" value="Chromosome 1"/>
</dbReference>
<name>A0A7T8QUJ9_CALRO</name>
<evidence type="ECO:0000313" key="1">
    <source>
        <dbReference type="EMBL" id="QQP55625.1"/>
    </source>
</evidence>
<reference evidence="2" key="1">
    <citation type="submission" date="2021-01" db="EMBL/GenBank/DDBJ databases">
        <title>Caligus Genome Assembly.</title>
        <authorList>
            <person name="Gallardo-Escarate C."/>
        </authorList>
    </citation>
    <scope>NUCLEOTIDE SEQUENCE [LARGE SCALE GENOMIC DNA]</scope>
</reference>
<protein>
    <submittedName>
        <fullName evidence="1">Uncharacterized protein</fullName>
    </submittedName>
</protein>
<gene>
    <name evidence="1" type="ORF">FKW44_000019</name>
</gene>
<dbReference type="AlphaFoldDB" id="A0A7T8QUJ9"/>
<sequence length="76" mass="9003">MGRRKRDIGDEEERILRTFLADAFQKHSNSISPSTFISNYMSCDSKNLLETCMERLVCEYKHPKTQMDDNERRVTE</sequence>
<evidence type="ECO:0000313" key="2">
    <source>
        <dbReference type="Proteomes" id="UP000595437"/>
    </source>
</evidence>